<dbReference type="GO" id="GO:0009279">
    <property type="term" value="C:cell outer membrane"/>
    <property type="evidence" value="ECO:0007669"/>
    <property type="project" value="InterPro"/>
</dbReference>
<dbReference type="SUPFAM" id="SSF111364">
    <property type="entry name" value="Tsx-like channel"/>
    <property type="match status" value="1"/>
</dbReference>
<dbReference type="KEGG" id="pcav:D3880_03635"/>
<evidence type="ECO:0000313" key="3">
    <source>
        <dbReference type="EMBL" id="AYC31541.1"/>
    </source>
</evidence>
<feature type="signal peptide" evidence="2">
    <location>
        <begin position="1"/>
        <end position="23"/>
    </location>
</feature>
<dbReference type="OrthoDB" id="104801at2"/>
<dbReference type="Proteomes" id="UP000265560">
    <property type="component" value="Chromosome"/>
</dbReference>
<accession>A0A385YYP0</accession>
<dbReference type="InterPro" id="IPR018013">
    <property type="entry name" value="Channel_Tsx-like"/>
</dbReference>
<keyword evidence="2" id="KW-0732">Signal</keyword>
<dbReference type="RefSeq" id="WP_119892167.1">
    <property type="nucleotide sequence ID" value="NZ_CP032419.1"/>
</dbReference>
<dbReference type="EMBL" id="CP032419">
    <property type="protein sequence ID" value="AYC31541.1"/>
    <property type="molecule type" value="Genomic_DNA"/>
</dbReference>
<reference evidence="4" key="1">
    <citation type="submission" date="2018-09" db="EMBL/GenBank/DDBJ databases">
        <authorList>
            <person name="Zhu H."/>
        </authorList>
    </citation>
    <scope>NUCLEOTIDE SEQUENCE [LARGE SCALE GENOMIC DNA]</scope>
    <source>
        <strain evidence="4">K2W31S-8</strain>
    </source>
</reference>
<gene>
    <name evidence="3" type="ORF">D3880_03635</name>
</gene>
<name>A0A385YYP0_9PSED</name>
<feature type="chain" id="PRO_5017328530" description="Nucleoside-specific outer membrane channel protein Tsx" evidence="2">
    <location>
        <begin position="24"/>
        <end position="273"/>
    </location>
</feature>
<evidence type="ECO:0008006" key="5">
    <source>
        <dbReference type="Google" id="ProtNLM"/>
    </source>
</evidence>
<dbReference type="Pfam" id="PF03502">
    <property type="entry name" value="Channel_Tsx"/>
    <property type="match status" value="1"/>
</dbReference>
<dbReference type="Gene3D" id="2.40.230.20">
    <property type="entry name" value="Nucleoside-specific channel-forming protein, Tsx-like"/>
    <property type="match status" value="1"/>
</dbReference>
<protein>
    <recommendedName>
        <fullName evidence="5">Nucleoside-specific outer membrane channel protein Tsx</fullName>
    </recommendedName>
</protein>
<proteinExistence type="inferred from homology"/>
<evidence type="ECO:0000313" key="4">
    <source>
        <dbReference type="Proteomes" id="UP000265560"/>
    </source>
</evidence>
<evidence type="ECO:0000256" key="2">
    <source>
        <dbReference type="SAM" id="SignalP"/>
    </source>
</evidence>
<organism evidence="3 4">
    <name type="scientific">Pseudomonas cavernae</name>
    <dbReference type="NCBI Taxonomy" id="2320867"/>
    <lineage>
        <taxon>Bacteria</taxon>
        <taxon>Pseudomonadati</taxon>
        <taxon>Pseudomonadota</taxon>
        <taxon>Gammaproteobacteria</taxon>
        <taxon>Pseudomonadales</taxon>
        <taxon>Pseudomonadaceae</taxon>
        <taxon>Pseudomonas</taxon>
    </lineage>
</organism>
<comment type="similarity">
    <text evidence="1">Belongs to the nucleoside-specific channel-forming outer membrane porin (Tsx) (TC 1.B.10) family.</text>
</comment>
<dbReference type="InterPro" id="IPR036777">
    <property type="entry name" value="Channel_Tsx-like_sf"/>
</dbReference>
<keyword evidence="4" id="KW-1185">Reference proteome</keyword>
<dbReference type="AlphaFoldDB" id="A0A385YYP0"/>
<evidence type="ECO:0000256" key="1">
    <source>
        <dbReference type="ARBA" id="ARBA00008728"/>
    </source>
</evidence>
<sequence length="273" mass="30565">MNHTLPALILAGGLLATTGQAAAGDLLLWQDNSLSFLWGKDFKVNPPTQQTWTFEHASGWSFGDLFIFVDQINYQGEADSQLGKDTYYGEISPRLSFGKVFDQKLEFGPIKDVLLAGTYERGENSTQNYLLGPGFDLAIPGFDYFQLNFYYRKPDGISGQPSGQWQVTPTWSYTLPVGNSDLVIDGFIDWVWNNKDATTSRPTDMHANLHINPQIKYDLGKAMGWGAVKKFYVGVEYDYWSDKYAIDDNSFLGDEILGGTDQSALSFLAKVHF</sequence>